<dbReference type="EMBL" id="JAUSUR010000002">
    <property type="protein sequence ID" value="MDQ0360908.1"/>
    <property type="molecule type" value="Genomic_DNA"/>
</dbReference>
<accession>A0ABU0E2I6</accession>
<gene>
    <name evidence="1" type="ORF">J2S15_001653</name>
</gene>
<organism evidence="1 2">
    <name type="scientific">Breznakia pachnodae</name>
    <dbReference type="NCBI Taxonomy" id="265178"/>
    <lineage>
        <taxon>Bacteria</taxon>
        <taxon>Bacillati</taxon>
        <taxon>Bacillota</taxon>
        <taxon>Erysipelotrichia</taxon>
        <taxon>Erysipelotrichales</taxon>
        <taxon>Erysipelotrichaceae</taxon>
        <taxon>Breznakia</taxon>
    </lineage>
</organism>
<dbReference type="Proteomes" id="UP001230220">
    <property type="component" value="Unassembled WGS sequence"/>
</dbReference>
<evidence type="ECO:0000313" key="2">
    <source>
        <dbReference type="Proteomes" id="UP001230220"/>
    </source>
</evidence>
<keyword evidence="2" id="KW-1185">Reference proteome</keyword>
<evidence type="ECO:0000313" key="1">
    <source>
        <dbReference type="EMBL" id="MDQ0360908.1"/>
    </source>
</evidence>
<proteinExistence type="predicted"/>
<protein>
    <submittedName>
        <fullName evidence="1">Uncharacterized protein</fullName>
    </submittedName>
</protein>
<comment type="caution">
    <text evidence="1">The sequence shown here is derived from an EMBL/GenBank/DDBJ whole genome shotgun (WGS) entry which is preliminary data.</text>
</comment>
<reference evidence="1 2" key="1">
    <citation type="submission" date="2023-07" db="EMBL/GenBank/DDBJ databases">
        <title>Genomic Encyclopedia of Type Strains, Phase IV (KMG-IV): sequencing the most valuable type-strain genomes for metagenomic binning, comparative biology and taxonomic classification.</title>
        <authorList>
            <person name="Goeker M."/>
        </authorList>
    </citation>
    <scope>NUCLEOTIDE SEQUENCE [LARGE SCALE GENOMIC DNA]</scope>
    <source>
        <strain evidence="1 2">DSM 16784</strain>
    </source>
</reference>
<sequence>MIRGLNIFKTYFKEFKDSYVLIGGSATTFNLKSAQMSALPLLMIN</sequence>
<name>A0ABU0E2I6_9FIRM</name>